<dbReference type="AlphaFoldDB" id="A0AAD6VKT2"/>
<sequence length="265" mass="29356">MSHDFALKRNASTKIMHLLRVALRALPRPSHLRVPFVLQRHFESEAPVSGDCGFQSTGNAPPFAKTFLDTIESINNSHRATQKDLTAAHERQVLAMQQELKSAQRELRIELLKMDLHKIQNKLNLRSAIEIVAYTLDERCKSLNLVNPATGSGVQKIIDAAVRGGYDDGGVTFEKSKATVIKAVTTRGGIKPVEVREALRTLYDLSKDFHPGLSETLEVHHGKQTVPEAIAAMSIIHFAQCAYGSNLDAVYYNSNKKPQFTISAL</sequence>
<comment type="caution">
    <text evidence="1">The sequence shown here is derived from an EMBL/GenBank/DDBJ whole genome shotgun (WGS) entry which is preliminary data.</text>
</comment>
<protein>
    <submittedName>
        <fullName evidence="1">Uncharacterized protein</fullName>
    </submittedName>
</protein>
<accession>A0AAD6VKT2</accession>
<dbReference type="EMBL" id="JARJCW010000022">
    <property type="protein sequence ID" value="KAJ7212973.1"/>
    <property type="molecule type" value="Genomic_DNA"/>
</dbReference>
<keyword evidence="2" id="KW-1185">Reference proteome</keyword>
<evidence type="ECO:0000313" key="1">
    <source>
        <dbReference type="EMBL" id="KAJ7212973.1"/>
    </source>
</evidence>
<organism evidence="1 2">
    <name type="scientific">Mycena pura</name>
    <dbReference type="NCBI Taxonomy" id="153505"/>
    <lineage>
        <taxon>Eukaryota</taxon>
        <taxon>Fungi</taxon>
        <taxon>Dikarya</taxon>
        <taxon>Basidiomycota</taxon>
        <taxon>Agaricomycotina</taxon>
        <taxon>Agaricomycetes</taxon>
        <taxon>Agaricomycetidae</taxon>
        <taxon>Agaricales</taxon>
        <taxon>Marasmiineae</taxon>
        <taxon>Mycenaceae</taxon>
        <taxon>Mycena</taxon>
    </lineage>
</organism>
<reference evidence="1" key="1">
    <citation type="submission" date="2023-03" db="EMBL/GenBank/DDBJ databases">
        <title>Massive genome expansion in bonnet fungi (Mycena s.s.) driven by repeated elements and novel gene families across ecological guilds.</title>
        <authorList>
            <consortium name="Lawrence Berkeley National Laboratory"/>
            <person name="Harder C.B."/>
            <person name="Miyauchi S."/>
            <person name="Viragh M."/>
            <person name="Kuo A."/>
            <person name="Thoen E."/>
            <person name="Andreopoulos B."/>
            <person name="Lu D."/>
            <person name="Skrede I."/>
            <person name="Drula E."/>
            <person name="Henrissat B."/>
            <person name="Morin E."/>
            <person name="Kohler A."/>
            <person name="Barry K."/>
            <person name="LaButti K."/>
            <person name="Morin E."/>
            <person name="Salamov A."/>
            <person name="Lipzen A."/>
            <person name="Mereny Z."/>
            <person name="Hegedus B."/>
            <person name="Baldrian P."/>
            <person name="Stursova M."/>
            <person name="Weitz H."/>
            <person name="Taylor A."/>
            <person name="Grigoriev I.V."/>
            <person name="Nagy L.G."/>
            <person name="Martin F."/>
            <person name="Kauserud H."/>
        </authorList>
    </citation>
    <scope>NUCLEOTIDE SEQUENCE</scope>
    <source>
        <strain evidence="1">9144</strain>
    </source>
</reference>
<evidence type="ECO:0000313" key="2">
    <source>
        <dbReference type="Proteomes" id="UP001219525"/>
    </source>
</evidence>
<name>A0AAD6VKT2_9AGAR</name>
<gene>
    <name evidence="1" type="ORF">GGX14DRAFT_564020</name>
</gene>
<proteinExistence type="predicted"/>
<dbReference type="Proteomes" id="UP001219525">
    <property type="component" value="Unassembled WGS sequence"/>
</dbReference>